<evidence type="ECO:0000256" key="13">
    <source>
        <dbReference type="ARBA" id="ARBA00022840"/>
    </source>
</evidence>
<evidence type="ECO:0000256" key="3">
    <source>
        <dbReference type="ARBA" id="ARBA00004667"/>
    </source>
</evidence>
<organism evidence="18 19">
    <name type="scientific">Paracraurococcus ruber</name>
    <dbReference type="NCBI Taxonomy" id="77675"/>
    <lineage>
        <taxon>Bacteria</taxon>
        <taxon>Pseudomonadati</taxon>
        <taxon>Pseudomonadota</taxon>
        <taxon>Alphaproteobacteria</taxon>
        <taxon>Acetobacterales</taxon>
        <taxon>Roseomonadaceae</taxon>
        <taxon>Paracraurococcus</taxon>
    </lineage>
</organism>
<evidence type="ECO:0000256" key="11">
    <source>
        <dbReference type="ARBA" id="ARBA00022679"/>
    </source>
</evidence>
<sequence length="253" mass="26822">MDLPIPDPAALATANAGPLVLAVPKGRILTELGPVFGRAGIAPAQDLLDEDSRRLRFESSDPGLDMVRVRPFDVATFVAFGAAQIGICGADVLMEFDYDQVYAPLDLGIARCRVSVAEPAATAGTDDPSRWSRIKVATKYPNITRRHFAARGVQAEIVSLSGAMELAPSLGLSRLIVDLVATGSTLKANGLVETEVIAQVTSRLIVNRIALKTQPERIGAWIARFRAALETASAAEPRGAGEARGLQRSGQLP</sequence>
<feature type="domain" description="ATP phosphoribosyltransferase catalytic" evidence="17">
    <location>
        <begin position="70"/>
        <end position="226"/>
    </location>
</feature>
<dbReference type="InterPro" id="IPR024893">
    <property type="entry name" value="ATP_PRibTrfase_HisG_short"/>
</dbReference>
<dbReference type="InterPro" id="IPR013820">
    <property type="entry name" value="ATP_PRibTrfase_cat"/>
</dbReference>
<comment type="domain">
    <text evidence="16">Lacks the C-terminal regulatory region which is replaced by HisZ.</text>
</comment>
<evidence type="ECO:0000256" key="2">
    <source>
        <dbReference type="ARBA" id="ARBA00004496"/>
    </source>
</evidence>
<dbReference type="PANTHER" id="PTHR21403">
    <property type="entry name" value="ATP PHOSPHORIBOSYLTRANSFERASE ATP-PRTASE"/>
    <property type="match status" value="1"/>
</dbReference>
<comment type="subunit">
    <text evidence="5 16">Heteromultimer composed of HisG and HisZ subunits.</text>
</comment>
<comment type="pathway">
    <text evidence="3 16">Amino-acid biosynthesis; L-histidine biosynthesis; L-histidine from 5-phospho-alpha-D-ribose 1-diphosphate: step 1/9.</text>
</comment>
<dbReference type="InterPro" id="IPR018198">
    <property type="entry name" value="ATP_PRibTrfase_CS"/>
</dbReference>
<reference evidence="18 19" key="1">
    <citation type="journal article" date="2020" name="Microorganisms">
        <title>Osmotic Adaptation and Compatible Solute Biosynthesis of Phototrophic Bacteria as Revealed from Genome Analyses.</title>
        <authorList>
            <person name="Imhoff J.F."/>
            <person name="Rahn T."/>
            <person name="Kunzel S."/>
            <person name="Keller A."/>
            <person name="Neulinger S.C."/>
        </authorList>
    </citation>
    <scope>NUCLEOTIDE SEQUENCE [LARGE SCALE GENOMIC DNA]</scope>
    <source>
        <strain evidence="18 19">DSM 15382</strain>
    </source>
</reference>
<dbReference type="EMBL" id="NRSG01000400">
    <property type="protein sequence ID" value="MBK1661905.1"/>
    <property type="molecule type" value="Genomic_DNA"/>
</dbReference>
<comment type="catalytic activity">
    <reaction evidence="1 16">
        <text>1-(5-phospho-beta-D-ribosyl)-ATP + diphosphate = 5-phospho-alpha-D-ribose 1-diphosphate + ATP</text>
        <dbReference type="Rhea" id="RHEA:18473"/>
        <dbReference type="ChEBI" id="CHEBI:30616"/>
        <dbReference type="ChEBI" id="CHEBI:33019"/>
        <dbReference type="ChEBI" id="CHEBI:58017"/>
        <dbReference type="ChEBI" id="CHEBI:73183"/>
        <dbReference type="EC" id="2.4.2.17"/>
    </reaction>
</comment>
<name>A0ABS1D4X2_9PROT</name>
<dbReference type="InterPro" id="IPR001348">
    <property type="entry name" value="ATP_PRibTrfase_HisG"/>
</dbReference>
<protein>
    <recommendedName>
        <fullName evidence="7 16">ATP phosphoribosyltransferase</fullName>
        <shortName evidence="16">ATP-PRT</shortName>
        <shortName evidence="16">ATP-PRTase</shortName>
        <ecNumber evidence="6 16">2.4.2.17</ecNumber>
    </recommendedName>
</protein>
<evidence type="ECO:0000256" key="6">
    <source>
        <dbReference type="ARBA" id="ARBA00011946"/>
    </source>
</evidence>
<dbReference type="EC" id="2.4.2.17" evidence="6 16"/>
<evidence type="ECO:0000256" key="14">
    <source>
        <dbReference type="ARBA" id="ARBA00023102"/>
    </source>
</evidence>
<dbReference type="PANTHER" id="PTHR21403:SF8">
    <property type="entry name" value="ATP PHOSPHORIBOSYLTRANSFERASE"/>
    <property type="match status" value="1"/>
</dbReference>
<evidence type="ECO:0000256" key="7">
    <source>
        <dbReference type="ARBA" id="ARBA00020998"/>
    </source>
</evidence>
<dbReference type="CDD" id="cd13595">
    <property type="entry name" value="PBP2_HisGs"/>
    <property type="match status" value="1"/>
</dbReference>
<keyword evidence="14 16" id="KW-0368">Histidine biosynthesis</keyword>
<evidence type="ECO:0000256" key="10">
    <source>
        <dbReference type="ARBA" id="ARBA00022676"/>
    </source>
</evidence>
<keyword evidence="11 16" id="KW-0808">Transferase</keyword>
<keyword evidence="13 16" id="KW-0067">ATP-binding</keyword>
<evidence type="ECO:0000256" key="15">
    <source>
        <dbReference type="ARBA" id="ARBA00024861"/>
    </source>
</evidence>
<gene>
    <name evidence="16" type="primary">hisG</name>
    <name evidence="18" type="ORF">CKO45_27310</name>
</gene>
<evidence type="ECO:0000256" key="12">
    <source>
        <dbReference type="ARBA" id="ARBA00022741"/>
    </source>
</evidence>
<dbReference type="Proteomes" id="UP000697995">
    <property type="component" value="Unassembled WGS sequence"/>
</dbReference>
<comment type="function">
    <text evidence="15 16">Catalyzes the condensation of ATP and 5-phosphoribose 1-diphosphate to form N'-(5'-phosphoribosyl)-ATP (PR-ATP). Has a crucial role in the pathway because the rate of histidine biosynthesis seems to be controlled primarily by regulation of HisG enzymatic activity.</text>
</comment>
<comment type="similarity">
    <text evidence="4 16">Belongs to the ATP phosphoribosyltransferase family. Short subfamily.</text>
</comment>
<keyword evidence="10 16" id="KW-0328">Glycosyltransferase</keyword>
<dbReference type="NCBIfam" id="TIGR00070">
    <property type="entry name" value="hisG"/>
    <property type="match status" value="1"/>
</dbReference>
<keyword evidence="19" id="KW-1185">Reference proteome</keyword>
<proteinExistence type="inferred from homology"/>
<evidence type="ECO:0000313" key="19">
    <source>
        <dbReference type="Proteomes" id="UP000697995"/>
    </source>
</evidence>
<dbReference type="HAMAP" id="MF_01018">
    <property type="entry name" value="HisG_Short"/>
    <property type="match status" value="1"/>
</dbReference>
<keyword evidence="9 16" id="KW-0028">Amino-acid biosynthesis</keyword>
<dbReference type="Pfam" id="PF01634">
    <property type="entry name" value="HisG"/>
    <property type="match status" value="1"/>
</dbReference>
<evidence type="ECO:0000256" key="9">
    <source>
        <dbReference type="ARBA" id="ARBA00022605"/>
    </source>
</evidence>
<dbReference type="GO" id="GO:0016757">
    <property type="term" value="F:glycosyltransferase activity"/>
    <property type="evidence" value="ECO:0007669"/>
    <property type="project" value="UniProtKB-KW"/>
</dbReference>
<evidence type="ECO:0000313" key="18">
    <source>
        <dbReference type="EMBL" id="MBK1661905.1"/>
    </source>
</evidence>
<dbReference type="Gene3D" id="3.40.190.10">
    <property type="entry name" value="Periplasmic binding protein-like II"/>
    <property type="match status" value="2"/>
</dbReference>
<evidence type="ECO:0000259" key="17">
    <source>
        <dbReference type="Pfam" id="PF01634"/>
    </source>
</evidence>
<evidence type="ECO:0000256" key="5">
    <source>
        <dbReference type="ARBA" id="ARBA00011496"/>
    </source>
</evidence>
<dbReference type="PROSITE" id="PS01316">
    <property type="entry name" value="ATP_P_PHORIBOSYLTR"/>
    <property type="match status" value="1"/>
</dbReference>
<evidence type="ECO:0000256" key="1">
    <source>
        <dbReference type="ARBA" id="ARBA00000915"/>
    </source>
</evidence>
<dbReference type="RefSeq" id="WP_133222857.1">
    <property type="nucleotide sequence ID" value="NZ_NRSG01000400.1"/>
</dbReference>
<keyword evidence="8 16" id="KW-0963">Cytoplasm</keyword>
<comment type="caution">
    <text evidence="18">The sequence shown here is derived from an EMBL/GenBank/DDBJ whole genome shotgun (WGS) entry which is preliminary data.</text>
</comment>
<dbReference type="SUPFAM" id="SSF53850">
    <property type="entry name" value="Periplasmic binding protein-like II"/>
    <property type="match status" value="1"/>
</dbReference>
<evidence type="ECO:0000256" key="16">
    <source>
        <dbReference type="HAMAP-Rule" id="MF_01018"/>
    </source>
</evidence>
<keyword evidence="12 16" id="KW-0547">Nucleotide-binding</keyword>
<accession>A0ABS1D4X2</accession>
<evidence type="ECO:0000256" key="4">
    <source>
        <dbReference type="ARBA" id="ARBA00009489"/>
    </source>
</evidence>
<evidence type="ECO:0000256" key="8">
    <source>
        <dbReference type="ARBA" id="ARBA00022490"/>
    </source>
</evidence>
<comment type="subcellular location">
    <subcellularLocation>
        <location evidence="2 16">Cytoplasm</location>
    </subcellularLocation>
</comment>